<evidence type="ECO:0000313" key="1">
    <source>
        <dbReference type="EMBL" id="NOU80131.1"/>
    </source>
</evidence>
<evidence type="ECO:0000313" key="2">
    <source>
        <dbReference type="Proteomes" id="UP000596857"/>
    </source>
</evidence>
<dbReference type="EMBL" id="WHOB01000039">
    <property type="protein sequence ID" value="NOU80131.1"/>
    <property type="molecule type" value="Genomic_DNA"/>
</dbReference>
<dbReference type="Proteomes" id="UP000596857">
    <property type="component" value="Unassembled WGS sequence"/>
</dbReference>
<gene>
    <name evidence="1" type="ORF">GC101_14775</name>
</gene>
<reference evidence="1 2" key="1">
    <citation type="submission" date="2019-10" db="EMBL/GenBank/DDBJ databases">
        <title>Description of Paenibacillus terricola sp. nov.</title>
        <authorList>
            <person name="Carlier A."/>
            <person name="Qi S."/>
        </authorList>
    </citation>
    <scope>NUCLEOTIDE SEQUENCE [LARGE SCALE GENOMIC DNA]</scope>
    <source>
        <strain evidence="1 2">LMG 31459</strain>
    </source>
</reference>
<proteinExistence type="predicted"/>
<keyword evidence="2" id="KW-1185">Reference proteome</keyword>
<dbReference type="RefSeq" id="WP_171717851.1">
    <property type="nucleotide sequence ID" value="NZ_WHOB01000039.1"/>
</dbReference>
<sequence>MNIRTLQHDVDLDNAIFFGSYVLVITEGKMTGGGRVNGYDENEVVVGGRKHSRRTSTFILTQPPQIQIDFI</sequence>
<protein>
    <submittedName>
        <fullName evidence="1">Uncharacterized protein</fullName>
    </submittedName>
</protein>
<name>A0ABX1YJK2_9BACL</name>
<organism evidence="1 2">
    <name type="scientific">Paenibacillus phytohabitans</name>
    <dbReference type="NCBI Taxonomy" id="2654978"/>
    <lineage>
        <taxon>Bacteria</taxon>
        <taxon>Bacillati</taxon>
        <taxon>Bacillota</taxon>
        <taxon>Bacilli</taxon>
        <taxon>Bacillales</taxon>
        <taxon>Paenibacillaceae</taxon>
        <taxon>Paenibacillus</taxon>
    </lineage>
</organism>
<comment type="caution">
    <text evidence="1">The sequence shown here is derived from an EMBL/GenBank/DDBJ whole genome shotgun (WGS) entry which is preliminary data.</text>
</comment>
<accession>A0ABX1YJK2</accession>